<dbReference type="Pfam" id="PF00400">
    <property type="entry name" value="WD40"/>
    <property type="match status" value="3"/>
</dbReference>
<gene>
    <name evidence="3" type="ORF">BCR32DRAFT_223727</name>
</gene>
<dbReference type="Proteomes" id="UP000193944">
    <property type="component" value="Unassembled WGS sequence"/>
</dbReference>
<evidence type="ECO:0000313" key="3">
    <source>
        <dbReference type="EMBL" id="ORX77005.1"/>
    </source>
</evidence>
<dbReference type="STRING" id="1754192.A0A1Y1WUD1"/>
<evidence type="ECO:0000313" key="4">
    <source>
        <dbReference type="Proteomes" id="UP000193944"/>
    </source>
</evidence>
<keyword evidence="4" id="KW-1185">Reference proteome</keyword>
<feature type="non-terminal residue" evidence="3">
    <location>
        <position position="729"/>
    </location>
</feature>
<dbReference type="PROSITE" id="PS50294">
    <property type="entry name" value="WD_REPEATS_REGION"/>
    <property type="match status" value="1"/>
</dbReference>
<evidence type="ECO:0000256" key="2">
    <source>
        <dbReference type="SAM" id="Coils"/>
    </source>
</evidence>
<proteinExistence type="predicted"/>
<reference evidence="3 4" key="1">
    <citation type="submission" date="2016-08" db="EMBL/GenBank/DDBJ databases">
        <title>A Parts List for Fungal Cellulosomes Revealed by Comparative Genomics.</title>
        <authorList>
            <consortium name="DOE Joint Genome Institute"/>
            <person name="Haitjema C.H."/>
            <person name="Gilmore S.P."/>
            <person name="Henske J.K."/>
            <person name="Solomon K.V."/>
            <person name="De Groot R."/>
            <person name="Kuo A."/>
            <person name="Mondo S.J."/>
            <person name="Salamov A.A."/>
            <person name="Labutti K."/>
            <person name="Zhao Z."/>
            <person name="Chiniquy J."/>
            <person name="Barry K."/>
            <person name="Brewer H.M."/>
            <person name="Purvine S.O."/>
            <person name="Wright A.T."/>
            <person name="Boxma B."/>
            <person name="Van Alen T."/>
            <person name="Hackstein J.H."/>
            <person name="Baker S.E."/>
            <person name="Grigoriev I.V."/>
            <person name="O'Malley M.A."/>
        </authorList>
    </citation>
    <scope>NUCLEOTIDE SEQUENCE [LARGE SCALE GENOMIC DNA]</scope>
    <source>
        <strain evidence="3 4">S4</strain>
    </source>
</reference>
<dbReference type="PANTHER" id="PTHR32215">
    <property type="entry name" value="CILIA- AND FLAGELLA-ASSOCIATED PROTEIN 57"/>
    <property type="match status" value="1"/>
</dbReference>
<dbReference type="InterPro" id="IPR015943">
    <property type="entry name" value="WD40/YVTN_repeat-like_dom_sf"/>
</dbReference>
<dbReference type="InterPro" id="IPR011047">
    <property type="entry name" value="Quinoprotein_ADH-like_sf"/>
</dbReference>
<organism evidence="3 4">
    <name type="scientific">Anaeromyces robustus</name>
    <dbReference type="NCBI Taxonomy" id="1754192"/>
    <lineage>
        <taxon>Eukaryota</taxon>
        <taxon>Fungi</taxon>
        <taxon>Fungi incertae sedis</taxon>
        <taxon>Chytridiomycota</taxon>
        <taxon>Chytridiomycota incertae sedis</taxon>
        <taxon>Neocallimastigomycetes</taxon>
        <taxon>Neocallimastigales</taxon>
        <taxon>Neocallimastigaceae</taxon>
        <taxon>Anaeromyces</taxon>
    </lineage>
</organism>
<dbReference type="SUPFAM" id="SSF50978">
    <property type="entry name" value="WD40 repeat-like"/>
    <property type="match status" value="1"/>
</dbReference>
<comment type="caution">
    <text evidence="3">The sequence shown here is derived from an EMBL/GenBank/DDBJ whole genome shotgun (WGS) entry which is preliminary data.</text>
</comment>
<accession>A0A1Y1WUD1</accession>
<feature type="repeat" description="WD" evidence="1">
    <location>
        <begin position="362"/>
        <end position="403"/>
    </location>
</feature>
<dbReference type="InterPro" id="IPR052993">
    <property type="entry name" value="CFA-57"/>
</dbReference>
<evidence type="ECO:0000256" key="1">
    <source>
        <dbReference type="PROSITE-ProRule" id="PRU00221"/>
    </source>
</evidence>
<keyword evidence="2" id="KW-0175">Coiled coil</keyword>
<dbReference type="PANTHER" id="PTHR32215:SF0">
    <property type="entry name" value="CILIA- AND FLAGELLA-ASSOCIATED PROTEIN 57"/>
    <property type="match status" value="1"/>
</dbReference>
<dbReference type="SMART" id="SM00320">
    <property type="entry name" value="WD40"/>
    <property type="match status" value="6"/>
</dbReference>
<feature type="coiled-coil region" evidence="2">
    <location>
        <begin position="560"/>
        <end position="721"/>
    </location>
</feature>
<sequence length="729" mass="85058">MEFIDIVFSADKTYILAQSGGPDWFLYLWLWNKGKKLSVVKTSNNYGGEILQIATNNYETSMIFVSVIGSSILRVYRYVENTLKLVNQIRTEYKCVCHTWISKSRIIIGTENNKILLYENGEFIATIDLNIDLHALPNKTINDDQVNPNKITAVVQFSSGFAIGNGSGVISIFEKTEDNMGYYRKNHDEFLENSPVKSIAVHVNKKGLLVTLENRQVYYIQVYVDIEKNIDQGFEYLIQPFHNGSIIDMDTCIWKPIVVTCSIDKTIRIWNYKENFVEVIKQYDMEPVCLSLHPNGLFLLVGFHNSIKIMTILHNDLYEHWSANIIGCRQCKFSNGGQFFAVTHGSTIQVYSSWTYNIIWIIRGHTSKVKSIYWSNNDLKLFSCDMEGTICVWSINEKKKENSLTLAGHQFISGVFTPTYKYLYILEQDGKIWKFDDKNLIYQIPQNVELNNLCISNTGNIIIGSTNTGTIRIIHINKDNEQVISYYDINVHSERITKLAISNDDNTIFSCSDDGCLAIINLKENIINEVNSNQDKKLKKYFSEEMLITKSDLQAKTDIINKLKKKVNIMIQKKDEELEAKKRENEEQIRILNESYEKDVKNYETVSEKIKSELTENNIKYQNTLYDNKEKKEKEINDIKANYKIKLNNENIKYKKLEKEIDRVENNWKEEIERIKEQHINKIQYLKEFYQKKMEEKNQEIVNLKKEIKDSEKNYNENLVEIDDNIDKD</sequence>
<name>A0A1Y1WUD1_9FUNG</name>
<reference evidence="3 4" key="2">
    <citation type="submission" date="2016-08" db="EMBL/GenBank/DDBJ databases">
        <title>Pervasive Adenine N6-methylation of Active Genes in Fungi.</title>
        <authorList>
            <consortium name="DOE Joint Genome Institute"/>
            <person name="Mondo S.J."/>
            <person name="Dannebaum R.O."/>
            <person name="Kuo R.C."/>
            <person name="Labutti K."/>
            <person name="Haridas S."/>
            <person name="Kuo A."/>
            <person name="Salamov A."/>
            <person name="Ahrendt S.R."/>
            <person name="Lipzen A."/>
            <person name="Sullivan W."/>
            <person name="Andreopoulos W.B."/>
            <person name="Clum A."/>
            <person name="Lindquist E."/>
            <person name="Daum C."/>
            <person name="Ramamoorthy G.K."/>
            <person name="Gryganskyi A."/>
            <person name="Culley D."/>
            <person name="Magnuson J.K."/>
            <person name="James T.Y."/>
            <person name="O'Malley M.A."/>
            <person name="Stajich J.E."/>
            <person name="Spatafora J.W."/>
            <person name="Visel A."/>
            <person name="Grigoriev I.V."/>
        </authorList>
    </citation>
    <scope>NUCLEOTIDE SEQUENCE [LARGE SCALE GENOMIC DNA]</scope>
    <source>
        <strain evidence="3 4">S4</strain>
    </source>
</reference>
<keyword evidence="1" id="KW-0853">WD repeat</keyword>
<dbReference type="AlphaFoldDB" id="A0A1Y1WUD1"/>
<dbReference type="EMBL" id="MCFG01000268">
    <property type="protein sequence ID" value="ORX77005.1"/>
    <property type="molecule type" value="Genomic_DNA"/>
</dbReference>
<dbReference type="InterPro" id="IPR036322">
    <property type="entry name" value="WD40_repeat_dom_sf"/>
</dbReference>
<dbReference type="OrthoDB" id="972532at2759"/>
<dbReference type="Gene3D" id="2.130.10.10">
    <property type="entry name" value="YVTN repeat-like/Quinoprotein amine dehydrogenase"/>
    <property type="match status" value="3"/>
</dbReference>
<dbReference type="InterPro" id="IPR001680">
    <property type="entry name" value="WD40_rpt"/>
</dbReference>
<dbReference type="SUPFAM" id="SSF50998">
    <property type="entry name" value="Quinoprotein alcohol dehydrogenase-like"/>
    <property type="match status" value="1"/>
</dbReference>
<protein>
    <submittedName>
        <fullName evidence="3">WD40 repeat-like protein</fullName>
    </submittedName>
</protein>
<dbReference type="PROSITE" id="PS50082">
    <property type="entry name" value="WD_REPEATS_2"/>
    <property type="match status" value="1"/>
</dbReference>